<evidence type="ECO:0000313" key="5">
    <source>
        <dbReference type="Proteomes" id="UP000005317"/>
    </source>
</evidence>
<dbReference type="InterPro" id="IPR046342">
    <property type="entry name" value="CBS_dom_sf"/>
</dbReference>
<keyword evidence="1 2" id="KW-0129">CBS domain</keyword>
<dbReference type="Gene3D" id="3.10.580.10">
    <property type="entry name" value="CBS-domain"/>
    <property type="match status" value="1"/>
</dbReference>
<dbReference type="Proteomes" id="UP000005317">
    <property type="component" value="Unassembled WGS sequence"/>
</dbReference>
<dbReference type="OrthoDB" id="9771532at2"/>
<organism evidence="4 5">
    <name type="scientific">Thiothrix nivea (strain ATCC 35100 / DSM 5205 / JP2)</name>
    <dbReference type="NCBI Taxonomy" id="870187"/>
    <lineage>
        <taxon>Bacteria</taxon>
        <taxon>Pseudomonadati</taxon>
        <taxon>Pseudomonadota</taxon>
        <taxon>Gammaproteobacteria</taxon>
        <taxon>Thiotrichales</taxon>
        <taxon>Thiotrichaceae</taxon>
        <taxon>Thiothrix</taxon>
    </lineage>
</organism>
<dbReference type="PANTHER" id="PTHR43080:SF2">
    <property type="entry name" value="CBS DOMAIN-CONTAINING PROTEIN"/>
    <property type="match status" value="1"/>
</dbReference>
<dbReference type="PANTHER" id="PTHR43080">
    <property type="entry name" value="CBS DOMAIN-CONTAINING PROTEIN CBSX3, MITOCHONDRIAL"/>
    <property type="match status" value="1"/>
</dbReference>
<proteinExistence type="predicted"/>
<evidence type="ECO:0000256" key="1">
    <source>
        <dbReference type="ARBA" id="ARBA00023122"/>
    </source>
</evidence>
<sequence length="133" mass="14780">MSNIPADTLRARDVMKSAFDVVDGKLTVRQALAQMQHPETSVLVVRKRHADDECGIVLLADIARQVLAKNRSPDRVNIYEIMSKPVLGVPADMALRHCARMFERFGIGHAPVQENGDIVGIISYADMVLHGYR</sequence>
<dbReference type="Pfam" id="PF00571">
    <property type="entry name" value="CBS"/>
    <property type="match status" value="2"/>
</dbReference>
<name>A0A656HJ63_THINJ</name>
<feature type="domain" description="CBS" evidence="3">
    <location>
        <begin position="82"/>
        <end position="133"/>
    </location>
</feature>
<reference evidence="5" key="1">
    <citation type="journal article" date="2011" name="Stand. Genomic Sci.">
        <title>Genome sequence of the filamentous, gliding Thiothrix nivea neotype strain (JP2(T)).</title>
        <authorList>
            <person name="Lapidus A."/>
            <person name="Nolan M."/>
            <person name="Lucas S."/>
            <person name="Glavina Del Rio T."/>
            <person name="Tice H."/>
            <person name="Cheng J.F."/>
            <person name="Tapia R."/>
            <person name="Han C."/>
            <person name="Goodwin L."/>
            <person name="Pitluck S."/>
            <person name="Liolios K."/>
            <person name="Pagani I."/>
            <person name="Ivanova N."/>
            <person name="Huntemann M."/>
            <person name="Mavromatis K."/>
            <person name="Mikhailova N."/>
            <person name="Pati A."/>
            <person name="Chen A."/>
            <person name="Palaniappan K."/>
            <person name="Land M."/>
            <person name="Brambilla E.M."/>
            <person name="Rohde M."/>
            <person name="Abt B."/>
            <person name="Verbarg S."/>
            <person name="Goker M."/>
            <person name="Bristow J."/>
            <person name="Eisen J.A."/>
            <person name="Markowitz V."/>
            <person name="Hugenholtz P."/>
            <person name="Kyrpides N.C."/>
            <person name="Klenk H.P."/>
            <person name="Woyke T."/>
        </authorList>
    </citation>
    <scope>NUCLEOTIDE SEQUENCE [LARGE SCALE GENOMIC DNA]</scope>
    <source>
        <strain evidence="5">ATCC 35100 / DSM 5205 / JP2</strain>
    </source>
</reference>
<protein>
    <submittedName>
        <fullName evidence="4">CBS domain containing protein</fullName>
    </submittedName>
</protein>
<dbReference type="EMBL" id="JH651384">
    <property type="protein sequence ID" value="EIJ35269.1"/>
    <property type="molecule type" value="Genomic_DNA"/>
</dbReference>
<dbReference type="InterPro" id="IPR051257">
    <property type="entry name" value="Diverse_CBS-Domain"/>
</dbReference>
<evidence type="ECO:0000259" key="3">
    <source>
        <dbReference type="PROSITE" id="PS51371"/>
    </source>
</evidence>
<evidence type="ECO:0000256" key="2">
    <source>
        <dbReference type="PROSITE-ProRule" id="PRU00703"/>
    </source>
</evidence>
<dbReference type="AlphaFoldDB" id="A0A656HJ63"/>
<dbReference type="InterPro" id="IPR000644">
    <property type="entry name" value="CBS_dom"/>
</dbReference>
<accession>A0A656HJ63</accession>
<dbReference type="PROSITE" id="PS51371">
    <property type="entry name" value="CBS"/>
    <property type="match status" value="1"/>
</dbReference>
<dbReference type="RefSeq" id="WP_002709178.1">
    <property type="nucleotide sequence ID" value="NZ_JH651384.1"/>
</dbReference>
<gene>
    <name evidence="4" type="ORF">Thini_2732</name>
</gene>
<dbReference type="SUPFAM" id="SSF54631">
    <property type="entry name" value="CBS-domain pair"/>
    <property type="match status" value="1"/>
</dbReference>
<keyword evidence="5" id="KW-1185">Reference proteome</keyword>
<evidence type="ECO:0000313" key="4">
    <source>
        <dbReference type="EMBL" id="EIJ35269.1"/>
    </source>
</evidence>